<evidence type="ECO:0000313" key="4">
    <source>
        <dbReference type="Proteomes" id="UP000837803"/>
    </source>
</evidence>
<dbReference type="InterPro" id="IPR001387">
    <property type="entry name" value="Cro/C1-type_HTH"/>
</dbReference>
<evidence type="ECO:0000313" key="3">
    <source>
        <dbReference type="EMBL" id="CAH1002581.1"/>
    </source>
</evidence>
<dbReference type="Pfam" id="PF01381">
    <property type="entry name" value="HTH_3"/>
    <property type="match status" value="1"/>
</dbReference>
<dbReference type="SMART" id="SM00530">
    <property type="entry name" value="HTH_XRE"/>
    <property type="match status" value="1"/>
</dbReference>
<dbReference type="CDD" id="cd00093">
    <property type="entry name" value="HTH_XRE"/>
    <property type="match status" value="1"/>
</dbReference>
<protein>
    <recommendedName>
        <fullName evidence="2">HTH cro/C1-type domain-containing protein</fullName>
    </recommendedName>
</protein>
<dbReference type="InterPro" id="IPR010359">
    <property type="entry name" value="IrrE_HExxH"/>
</dbReference>
<dbReference type="Proteomes" id="UP000837803">
    <property type="component" value="Unassembled WGS sequence"/>
</dbReference>
<organism evidence="3 4">
    <name type="scientific">Neolewinella maritima</name>
    <dbReference type="NCBI Taxonomy" id="1383882"/>
    <lineage>
        <taxon>Bacteria</taxon>
        <taxon>Pseudomonadati</taxon>
        <taxon>Bacteroidota</taxon>
        <taxon>Saprospiria</taxon>
        <taxon>Saprospirales</taxon>
        <taxon>Lewinellaceae</taxon>
        <taxon>Neolewinella</taxon>
    </lineage>
</organism>
<dbReference type="Gene3D" id="1.10.260.40">
    <property type="entry name" value="lambda repressor-like DNA-binding domains"/>
    <property type="match status" value="1"/>
</dbReference>
<dbReference type="SUPFAM" id="SSF47413">
    <property type="entry name" value="lambda repressor-like DNA-binding domains"/>
    <property type="match status" value="1"/>
</dbReference>
<keyword evidence="4" id="KW-1185">Reference proteome</keyword>
<dbReference type="InterPro" id="IPR010982">
    <property type="entry name" value="Lambda_DNA-bd_dom_sf"/>
</dbReference>
<dbReference type="RefSeq" id="WP_238752410.1">
    <property type="nucleotide sequence ID" value="NZ_CAKLPZ010000006.1"/>
</dbReference>
<feature type="domain" description="HTH cro/C1-type" evidence="2">
    <location>
        <begin position="7"/>
        <end position="63"/>
    </location>
</feature>
<comment type="caution">
    <text evidence="3">The sequence shown here is derived from an EMBL/GenBank/DDBJ whole genome shotgun (WGS) entry which is preliminary data.</text>
</comment>
<evidence type="ECO:0000259" key="2">
    <source>
        <dbReference type="PROSITE" id="PS50943"/>
    </source>
</evidence>
<dbReference type="PANTHER" id="PTHR43236">
    <property type="entry name" value="ANTITOXIN HIGA1"/>
    <property type="match status" value="1"/>
</dbReference>
<dbReference type="PROSITE" id="PS50943">
    <property type="entry name" value="HTH_CROC1"/>
    <property type="match status" value="1"/>
</dbReference>
<dbReference type="Gene3D" id="1.10.10.2910">
    <property type="match status" value="1"/>
</dbReference>
<gene>
    <name evidence="3" type="ORF">LEM8419_03455</name>
</gene>
<comment type="similarity">
    <text evidence="1">Belongs to the short-chain fatty acyl-CoA assimilation regulator (ScfR) family.</text>
</comment>
<dbReference type="EMBL" id="CAKLPZ010000006">
    <property type="protein sequence ID" value="CAH1002581.1"/>
    <property type="molecule type" value="Genomic_DNA"/>
</dbReference>
<name>A0ABN8FE20_9BACT</name>
<reference evidence="3" key="1">
    <citation type="submission" date="2021-12" db="EMBL/GenBank/DDBJ databases">
        <authorList>
            <person name="Rodrigo-Torres L."/>
            <person name="Arahal R. D."/>
            <person name="Lucena T."/>
        </authorList>
    </citation>
    <scope>NUCLEOTIDE SEQUENCE</scope>
    <source>
        <strain evidence="3">CECT 8419</strain>
    </source>
</reference>
<evidence type="ECO:0000256" key="1">
    <source>
        <dbReference type="ARBA" id="ARBA00007227"/>
    </source>
</evidence>
<accession>A0ABN8FE20</accession>
<sequence length="344" mass="39142">MSLPARLKSARVLRGLSLKEMAARTGDDISLPTLSRYERGEVDPDAKKLRQIARALDLSYEYFLREPKEIGEVAYRKKKSLSAKLSDQIKEQTRDFLERFTQLEHVMNVSSEPFPRYEPKINSLEDVASAATWLRDKWKVGLSPIHSIVDELEAEHIKVLALKSHKSFDGLSSLPNGPEDFIVFNQNLPIDRQRFTLLHELGHHLLINVSDKLDHEKVVNRFAGEFAIPGEVMRERVGQKRKHIHPVELLELKGEFGLSVAALLYRAKDLHILTDHGFKNAMISISQLGWRKDEPAAFQGRENPSRMLELLGRGIAEDIISQSKAAELYGMKLGDFREVLFKGS</sequence>
<dbReference type="InterPro" id="IPR052345">
    <property type="entry name" value="Rad_response_metalloprotease"/>
</dbReference>
<dbReference type="PANTHER" id="PTHR43236:SF1">
    <property type="entry name" value="BLL7220 PROTEIN"/>
    <property type="match status" value="1"/>
</dbReference>
<dbReference type="Pfam" id="PF06114">
    <property type="entry name" value="Peptidase_M78"/>
    <property type="match status" value="1"/>
</dbReference>
<proteinExistence type="inferred from homology"/>